<evidence type="ECO:0000313" key="2">
    <source>
        <dbReference type="Proteomes" id="UP000000763"/>
    </source>
</evidence>
<dbReference type="Proteomes" id="UP000000763">
    <property type="component" value="Chromosome 9"/>
</dbReference>
<proteinExistence type="predicted"/>
<organism evidence="1 2">
    <name type="scientific">Oryza sativa subsp. japonica</name>
    <name type="common">Rice</name>
    <dbReference type="NCBI Taxonomy" id="39947"/>
    <lineage>
        <taxon>Eukaryota</taxon>
        <taxon>Viridiplantae</taxon>
        <taxon>Streptophyta</taxon>
        <taxon>Embryophyta</taxon>
        <taxon>Tracheophyta</taxon>
        <taxon>Spermatophyta</taxon>
        <taxon>Magnoliopsida</taxon>
        <taxon>Liliopsida</taxon>
        <taxon>Poales</taxon>
        <taxon>Poaceae</taxon>
        <taxon>BOP clade</taxon>
        <taxon>Oryzoideae</taxon>
        <taxon>Oryzeae</taxon>
        <taxon>Oryzinae</taxon>
        <taxon>Oryza</taxon>
        <taxon>Oryza sativa</taxon>
    </lineage>
</organism>
<accession>Q6ESM9</accession>
<evidence type="ECO:0000313" key="1">
    <source>
        <dbReference type="EMBL" id="BAD28341.1"/>
    </source>
</evidence>
<sequence length="79" mass="8731">MGFRTAFTMQHIKSLLDADVVESPRLPPLPCPRLPKLWHVGASLGGAAASYASDDHIEKQSQIDHERLSARLIIRARDA</sequence>
<gene>
    <name evidence="1" type="primary">OJ1104_G11.16</name>
</gene>
<name>Q6ESM9_ORYSJ</name>
<reference evidence="2" key="2">
    <citation type="journal article" date="2008" name="Nucleic Acids Res.">
        <title>The rice annotation project database (RAP-DB): 2008 update.</title>
        <authorList>
            <consortium name="The rice annotation project (RAP)"/>
        </authorList>
    </citation>
    <scope>GENOME REANNOTATION</scope>
    <source>
        <strain evidence="2">cv. Nipponbare</strain>
    </source>
</reference>
<protein>
    <submittedName>
        <fullName evidence="1">Uncharacterized protein</fullName>
    </submittedName>
</protein>
<dbReference type="AlphaFoldDB" id="Q6ESM9"/>
<dbReference type="EMBL" id="AP005091">
    <property type="protein sequence ID" value="BAD28341.1"/>
    <property type="molecule type" value="Genomic_DNA"/>
</dbReference>
<reference evidence="2" key="1">
    <citation type="journal article" date="2005" name="Nature">
        <title>The map-based sequence of the rice genome.</title>
        <authorList>
            <consortium name="International rice genome sequencing project (IRGSP)"/>
            <person name="Matsumoto T."/>
            <person name="Wu J."/>
            <person name="Kanamori H."/>
            <person name="Katayose Y."/>
            <person name="Fujisawa M."/>
            <person name="Namiki N."/>
            <person name="Mizuno H."/>
            <person name="Yamamoto K."/>
            <person name="Antonio B.A."/>
            <person name="Baba T."/>
            <person name="Sakata K."/>
            <person name="Nagamura Y."/>
            <person name="Aoki H."/>
            <person name="Arikawa K."/>
            <person name="Arita K."/>
            <person name="Bito T."/>
            <person name="Chiden Y."/>
            <person name="Fujitsuka N."/>
            <person name="Fukunaka R."/>
            <person name="Hamada M."/>
            <person name="Harada C."/>
            <person name="Hayashi A."/>
            <person name="Hijishita S."/>
            <person name="Honda M."/>
            <person name="Hosokawa S."/>
            <person name="Ichikawa Y."/>
            <person name="Idonuma A."/>
            <person name="Iijima M."/>
            <person name="Ikeda M."/>
            <person name="Ikeno M."/>
            <person name="Ito K."/>
            <person name="Ito S."/>
            <person name="Ito T."/>
            <person name="Ito Y."/>
            <person name="Ito Y."/>
            <person name="Iwabuchi A."/>
            <person name="Kamiya K."/>
            <person name="Karasawa W."/>
            <person name="Kurita K."/>
            <person name="Katagiri S."/>
            <person name="Kikuta A."/>
            <person name="Kobayashi H."/>
            <person name="Kobayashi N."/>
            <person name="Machita K."/>
            <person name="Maehara T."/>
            <person name="Masukawa M."/>
            <person name="Mizubayashi T."/>
            <person name="Mukai Y."/>
            <person name="Nagasaki H."/>
            <person name="Nagata Y."/>
            <person name="Naito S."/>
            <person name="Nakashima M."/>
            <person name="Nakama Y."/>
            <person name="Nakamichi Y."/>
            <person name="Nakamura M."/>
            <person name="Meguro A."/>
            <person name="Negishi M."/>
            <person name="Ohta I."/>
            <person name="Ohta T."/>
            <person name="Okamoto M."/>
            <person name="Ono N."/>
            <person name="Saji S."/>
            <person name="Sakaguchi M."/>
            <person name="Sakai K."/>
            <person name="Shibata M."/>
            <person name="Shimokawa T."/>
            <person name="Song J."/>
            <person name="Takazaki Y."/>
            <person name="Terasawa K."/>
            <person name="Tsugane M."/>
            <person name="Tsuji K."/>
            <person name="Ueda S."/>
            <person name="Waki K."/>
            <person name="Yamagata H."/>
            <person name="Yamamoto M."/>
            <person name="Yamamoto S."/>
            <person name="Yamane H."/>
            <person name="Yoshiki S."/>
            <person name="Yoshihara R."/>
            <person name="Yukawa K."/>
            <person name="Zhong H."/>
            <person name="Yano M."/>
            <person name="Yuan Q."/>
            <person name="Ouyang S."/>
            <person name="Liu J."/>
            <person name="Jones K.M."/>
            <person name="Gansberger K."/>
            <person name="Moffat K."/>
            <person name="Hill J."/>
            <person name="Bera J."/>
            <person name="Fadrosh D."/>
            <person name="Jin S."/>
            <person name="Johri S."/>
            <person name="Kim M."/>
            <person name="Overton L."/>
            <person name="Reardon M."/>
            <person name="Tsitrin T."/>
            <person name="Vuong H."/>
            <person name="Weaver B."/>
            <person name="Ciecko A."/>
            <person name="Tallon L."/>
            <person name="Jackson J."/>
            <person name="Pai G."/>
            <person name="Aken S.V."/>
            <person name="Utterback T."/>
            <person name="Reidmuller S."/>
            <person name="Feldblyum T."/>
            <person name="Hsiao J."/>
            <person name="Zismann V."/>
            <person name="Iobst S."/>
            <person name="de Vazeille A.R."/>
            <person name="Buell C.R."/>
            <person name="Ying K."/>
            <person name="Li Y."/>
            <person name="Lu T."/>
            <person name="Huang Y."/>
            <person name="Zhao Q."/>
            <person name="Feng Q."/>
            <person name="Zhang L."/>
            <person name="Zhu J."/>
            <person name="Weng Q."/>
            <person name="Mu J."/>
            <person name="Lu Y."/>
            <person name="Fan D."/>
            <person name="Liu Y."/>
            <person name="Guan J."/>
            <person name="Zhang Y."/>
            <person name="Yu S."/>
            <person name="Liu X."/>
            <person name="Zhang Y."/>
            <person name="Hong G."/>
            <person name="Han B."/>
            <person name="Choisne N."/>
            <person name="Demange N."/>
            <person name="Orjeda G."/>
            <person name="Samain S."/>
            <person name="Cattolico L."/>
            <person name="Pelletier E."/>
            <person name="Couloux A."/>
            <person name="Segurens B."/>
            <person name="Wincker P."/>
            <person name="D'Hont A."/>
            <person name="Scarpelli C."/>
            <person name="Weissenbach J."/>
            <person name="Salanoubat M."/>
            <person name="Quetier F."/>
            <person name="Yu Y."/>
            <person name="Kim H.R."/>
            <person name="Rambo T."/>
            <person name="Currie J."/>
            <person name="Collura K."/>
            <person name="Luo M."/>
            <person name="Yang T."/>
            <person name="Ammiraju J.S.S."/>
            <person name="Engler F."/>
            <person name="Soderlund C."/>
            <person name="Wing R.A."/>
            <person name="Palmer L.E."/>
            <person name="de la Bastide M."/>
            <person name="Spiegel L."/>
            <person name="Nascimento L."/>
            <person name="Zutavern T."/>
            <person name="O'Shaughnessy A."/>
            <person name="Dike S."/>
            <person name="Dedhia N."/>
            <person name="Preston R."/>
            <person name="Balija V."/>
            <person name="McCombie W.R."/>
            <person name="Chow T."/>
            <person name="Chen H."/>
            <person name="Chung M."/>
            <person name="Chen C."/>
            <person name="Shaw J."/>
            <person name="Wu H."/>
            <person name="Hsiao K."/>
            <person name="Chao Y."/>
            <person name="Chu M."/>
            <person name="Cheng C."/>
            <person name="Hour A."/>
            <person name="Lee P."/>
            <person name="Lin S."/>
            <person name="Lin Y."/>
            <person name="Liou J."/>
            <person name="Liu S."/>
            <person name="Hsing Y."/>
            <person name="Raghuvanshi S."/>
            <person name="Mohanty A."/>
            <person name="Bharti A.K."/>
            <person name="Gaur A."/>
            <person name="Gupta V."/>
            <person name="Kumar D."/>
            <person name="Ravi V."/>
            <person name="Vij S."/>
            <person name="Kapur A."/>
            <person name="Khurana P."/>
            <person name="Khurana P."/>
            <person name="Khurana J.P."/>
            <person name="Tyagi A.K."/>
            <person name="Gaikwad K."/>
            <person name="Singh A."/>
            <person name="Dalal V."/>
            <person name="Srivastava S."/>
            <person name="Dixit A."/>
            <person name="Pal A.K."/>
            <person name="Ghazi I.A."/>
            <person name="Yadav M."/>
            <person name="Pandit A."/>
            <person name="Bhargava A."/>
            <person name="Sureshbabu K."/>
            <person name="Batra K."/>
            <person name="Sharma T.R."/>
            <person name="Mohapatra T."/>
            <person name="Singh N.K."/>
            <person name="Messing J."/>
            <person name="Nelson A.B."/>
            <person name="Fuks G."/>
            <person name="Kavchok S."/>
            <person name="Keizer G."/>
            <person name="Linton E."/>
            <person name="Llaca V."/>
            <person name="Song R."/>
            <person name="Tanyolac B."/>
            <person name="Young S."/>
            <person name="Ho-Il K."/>
            <person name="Hahn J.H."/>
            <person name="Sangsakoo G."/>
            <person name="Vanavichit A."/>
            <person name="de Mattos Luiz.A.T."/>
            <person name="Zimmer P.D."/>
            <person name="Malone G."/>
            <person name="Dellagostin O."/>
            <person name="de Oliveira A.C."/>
            <person name="Bevan M."/>
            <person name="Bancroft I."/>
            <person name="Minx P."/>
            <person name="Cordum H."/>
            <person name="Wilson R."/>
            <person name="Cheng Z."/>
            <person name="Jin W."/>
            <person name="Jiang J."/>
            <person name="Leong S.A."/>
            <person name="Iwama H."/>
            <person name="Gojobori T."/>
            <person name="Itoh T."/>
            <person name="Niimura Y."/>
            <person name="Fujii Y."/>
            <person name="Habara T."/>
            <person name="Sakai H."/>
            <person name="Sato Y."/>
            <person name="Wilson G."/>
            <person name="Kumar K."/>
            <person name="McCouch S."/>
            <person name="Juretic N."/>
            <person name="Hoen D."/>
            <person name="Wright S."/>
            <person name="Bruskiewich R."/>
            <person name="Bureau T."/>
            <person name="Miyao A."/>
            <person name="Hirochika H."/>
            <person name="Nishikawa T."/>
            <person name="Kadowaki K."/>
            <person name="Sugiura M."/>
            <person name="Burr B."/>
            <person name="Sasaki T."/>
        </authorList>
    </citation>
    <scope>NUCLEOTIDE SEQUENCE [LARGE SCALE GENOMIC DNA]</scope>
    <source>
        <strain evidence="2">cv. Nipponbare</strain>
    </source>
</reference>